<dbReference type="GO" id="GO:0016787">
    <property type="term" value="F:hydrolase activity"/>
    <property type="evidence" value="ECO:0007669"/>
    <property type="project" value="UniProtKB-KW"/>
</dbReference>
<dbReference type="InterPro" id="IPR050855">
    <property type="entry name" value="NDM-1-like"/>
</dbReference>
<accession>Q0AXF4</accession>
<dbReference type="Pfam" id="PF00753">
    <property type="entry name" value="Lactamase_B"/>
    <property type="match status" value="1"/>
</dbReference>
<dbReference type="eggNOG" id="COG0491">
    <property type="taxonomic scope" value="Bacteria"/>
</dbReference>
<dbReference type="SUPFAM" id="SSF56281">
    <property type="entry name" value="Metallo-hydrolase/oxidoreductase"/>
    <property type="match status" value="1"/>
</dbReference>
<keyword evidence="3" id="KW-1185">Reference proteome</keyword>
<protein>
    <submittedName>
        <fullName evidence="2">Zn-dependent hydrolases including glyoxylases-like protein</fullName>
    </submittedName>
</protein>
<dbReference type="PANTHER" id="PTHR42951:SF17">
    <property type="entry name" value="METALLO-BETA-LACTAMASE DOMAIN-CONTAINING PROTEIN"/>
    <property type="match status" value="1"/>
</dbReference>
<name>Q0AXF4_SYNWW</name>
<dbReference type="SMART" id="SM00849">
    <property type="entry name" value="Lactamase_B"/>
    <property type="match status" value="1"/>
</dbReference>
<dbReference type="HOGENOM" id="CLU_082362_0_0_9"/>
<dbReference type="KEGG" id="swo:Swol_1292"/>
<dbReference type="EMBL" id="CP000448">
    <property type="protein sequence ID" value="ABI68600.1"/>
    <property type="molecule type" value="Genomic_DNA"/>
</dbReference>
<proteinExistence type="predicted"/>
<reference evidence="3" key="1">
    <citation type="journal article" date="2010" name="Environ. Microbiol.">
        <title>The genome of Syntrophomonas wolfei: new insights into syntrophic metabolism and biohydrogen production.</title>
        <authorList>
            <person name="Sieber J.R."/>
            <person name="Sims D.R."/>
            <person name="Han C."/>
            <person name="Kim E."/>
            <person name="Lykidis A."/>
            <person name="Lapidus A.L."/>
            <person name="McDonnald E."/>
            <person name="Rohlin L."/>
            <person name="Culley D.E."/>
            <person name="Gunsalus R."/>
            <person name="McInerney M.J."/>
        </authorList>
    </citation>
    <scope>NUCLEOTIDE SEQUENCE [LARGE SCALE GENOMIC DNA]</scope>
    <source>
        <strain evidence="3">DSM 2245B / Goettingen</strain>
    </source>
</reference>
<dbReference type="AlphaFoldDB" id="Q0AXF4"/>
<dbReference type="OrthoDB" id="9802248at2"/>
<dbReference type="RefSeq" id="WP_011640700.1">
    <property type="nucleotide sequence ID" value="NC_008346.1"/>
</dbReference>
<keyword evidence="2" id="KW-0378">Hydrolase</keyword>
<dbReference type="PANTHER" id="PTHR42951">
    <property type="entry name" value="METALLO-BETA-LACTAMASE DOMAIN-CONTAINING"/>
    <property type="match status" value="1"/>
</dbReference>
<feature type="domain" description="Metallo-beta-lactamase" evidence="1">
    <location>
        <begin position="14"/>
        <end position="217"/>
    </location>
</feature>
<dbReference type="Proteomes" id="UP000001968">
    <property type="component" value="Chromosome"/>
</dbReference>
<sequence length="293" mass="32596">MKKLSENVMVLGNGYFNFYLVGKEKAALLECGTRAGATIFKEQWSQLQDKPEVKYIVILHSHFDHSCGVPILKEIFPEAQVLASASAQKLLSKERIVKDLYRNDAIVSESYIKNGFLKDKPDTSELDNILVDCTVGEGDIVDLGQGLQLKILDAPGHSVCSIAAYLETDRAMFLSDAAGYRSSEAEISPVFFQGYDEYMSTLKKLMSYPAKILGVAHGYIPLGDEVDKFYQQTIQAAEEGFEYIKNCLDEGVGEKDLADRLFKRYIKGGLAYYPEAMMLGAMHLLIASVKVKI</sequence>
<organism evidence="2 3">
    <name type="scientific">Syntrophomonas wolfei subsp. wolfei (strain DSM 2245B / Goettingen)</name>
    <dbReference type="NCBI Taxonomy" id="335541"/>
    <lineage>
        <taxon>Bacteria</taxon>
        <taxon>Bacillati</taxon>
        <taxon>Bacillota</taxon>
        <taxon>Clostridia</taxon>
        <taxon>Eubacteriales</taxon>
        <taxon>Syntrophomonadaceae</taxon>
        <taxon>Syntrophomonas</taxon>
    </lineage>
</organism>
<evidence type="ECO:0000259" key="1">
    <source>
        <dbReference type="SMART" id="SM00849"/>
    </source>
</evidence>
<evidence type="ECO:0000313" key="2">
    <source>
        <dbReference type="EMBL" id="ABI68600.1"/>
    </source>
</evidence>
<dbReference type="STRING" id="335541.Swol_1292"/>
<gene>
    <name evidence="2" type="ordered locus">Swol_1292</name>
</gene>
<dbReference type="Gene3D" id="3.60.15.10">
    <property type="entry name" value="Ribonuclease Z/Hydroxyacylglutathione hydrolase-like"/>
    <property type="match status" value="1"/>
</dbReference>
<evidence type="ECO:0000313" key="3">
    <source>
        <dbReference type="Proteomes" id="UP000001968"/>
    </source>
</evidence>
<dbReference type="InterPro" id="IPR001279">
    <property type="entry name" value="Metallo-B-lactamas"/>
</dbReference>
<dbReference type="InterPro" id="IPR036866">
    <property type="entry name" value="RibonucZ/Hydroxyglut_hydro"/>
</dbReference>